<dbReference type="OrthoDB" id="9967333at2"/>
<dbReference type="EMBL" id="QGDI01000009">
    <property type="protein sequence ID" value="PWJ11587.1"/>
    <property type="molecule type" value="Genomic_DNA"/>
</dbReference>
<dbReference type="RefSeq" id="WP_109727090.1">
    <property type="nucleotide sequence ID" value="NZ_QGDI01000009.1"/>
</dbReference>
<reference evidence="2 3" key="1">
    <citation type="submission" date="2018-05" db="EMBL/GenBank/DDBJ databases">
        <title>The Hungate 1000. A catalogue of reference genomes from the rumen microbiome.</title>
        <authorList>
            <person name="Kelly W."/>
        </authorList>
    </citation>
    <scope>NUCLEOTIDE SEQUENCE [LARGE SCALE GENOMIC DNA]</scope>
    <source>
        <strain evidence="2 3">SAb67</strain>
    </source>
</reference>
<evidence type="ECO:0000313" key="2">
    <source>
        <dbReference type="EMBL" id="PWJ11587.1"/>
    </source>
</evidence>
<feature type="transmembrane region" description="Helical" evidence="1">
    <location>
        <begin position="6"/>
        <end position="30"/>
    </location>
</feature>
<keyword evidence="1" id="KW-0472">Membrane</keyword>
<name>A0A315XX55_RUMFL</name>
<organism evidence="2 3">
    <name type="scientific">Ruminococcus flavefaciens</name>
    <dbReference type="NCBI Taxonomy" id="1265"/>
    <lineage>
        <taxon>Bacteria</taxon>
        <taxon>Bacillati</taxon>
        <taxon>Bacillota</taxon>
        <taxon>Clostridia</taxon>
        <taxon>Eubacteriales</taxon>
        <taxon>Oscillospiraceae</taxon>
        <taxon>Ruminococcus</taxon>
    </lineage>
</organism>
<sequence>MNDVNILIMEIIELILIIGIPVGLLIFFIVSLVNLCRTPKDHPKYKGRKTAFIVSAVLLGLLTALIIGFMVLLTSAMNHM</sequence>
<dbReference type="Proteomes" id="UP000245720">
    <property type="component" value="Unassembled WGS sequence"/>
</dbReference>
<dbReference type="AlphaFoldDB" id="A0A315XX55"/>
<feature type="transmembrane region" description="Helical" evidence="1">
    <location>
        <begin position="51"/>
        <end position="73"/>
    </location>
</feature>
<keyword evidence="1" id="KW-1133">Transmembrane helix</keyword>
<proteinExistence type="predicted"/>
<evidence type="ECO:0000313" key="3">
    <source>
        <dbReference type="Proteomes" id="UP000245720"/>
    </source>
</evidence>
<keyword evidence="1" id="KW-0812">Transmembrane</keyword>
<accession>A0A315XX55</accession>
<gene>
    <name evidence="2" type="ORF">IE37_02350</name>
</gene>
<protein>
    <submittedName>
        <fullName evidence="2">Uncharacterized protein</fullName>
    </submittedName>
</protein>
<evidence type="ECO:0000256" key="1">
    <source>
        <dbReference type="SAM" id="Phobius"/>
    </source>
</evidence>
<comment type="caution">
    <text evidence="2">The sequence shown here is derived from an EMBL/GenBank/DDBJ whole genome shotgun (WGS) entry which is preliminary data.</text>
</comment>